<dbReference type="AlphaFoldDB" id="A0A511Y4P3"/>
<gene>
    <name evidence="1" type="ORF">CLA01_02380</name>
</gene>
<evidence type="ECO:0000313" key="1">
    <source>
        <dbReference type="EMBL" id="GEN70166.1"/>
    </source>
</evidence>
<protein>
    <submittedName>
        <fullName evidence="1">Uncharacterized protein</fullName>
    </submittedName>
</protein>
<name>A0A511Y4P3_9FLAO</name>
<accession>A0A511Y4P3</accession>
<proteinExistence type="predicted"/>
<dbReference type="RefSeq" id="WP_111957890.1">
    <property type="nucleotide sequence ID" value="NZ_BJYI01000001.1"/>
</dbReference>
<evidence type="ECO:0000313" key="2">
    <source>
        <dbReference type="Proteomes" id="UP000321150"/>
    </source>
</evidence>
<comment type="caution">
    <text evidence="1">The sequence shown here is derived from an EMBL/GenBank/DDBJ whole genome shotgun (WGS) entry which is preliminary data.</text>
</comment>
<reference evidence="1 2" key="1">
    <citation type="submission" date="2019-07" db="EMBL/GenBank/DDBJ databases">
        <title>Whole genome shotgun sequence of Chryseobacterium lathyri NBRC 105250.</title>
        <authorList>
            <person name="Hosoyama A."/>
            <person name="Uohara A."/>
            <person name="Ohji S."/>
            <person name="Ichikawa N."/>
        </authorList>
    </citation>
    <scope>NUCLEOTIDE SEQUENCE [LARGE SCALE GENOMIC DNA]</scope>
    <source>
        <strain evidence="1 2">NBRC 105250</strain>
    </source>
</reference>
<dbReference type="Proteomes" id="UP000321150">
    <property type="component" value="Unassembled WGS sequence"/>
</dbReference>
<dbReference type="EMBL" id="BJYI01000001">
    <property type="protein sequence ID" value="GEN70166.1"/>
    <property type="molecule type" value="Genomic_DNA"/>
</dbReference>
<dbReference type="PROSITE" id="PS51257">
    <property type="entry name" value="PROKAR_LIPOPROTEIN"/>
    <property type="match status" value="1"/>
</dbReference>
<sequence>MKNIILTLFLIAFSCKEKDNLTEKKIFFSNLTEPQKNIYIELLYYYPAKDKKQSNFYLVKDIHTNDTLYVVDKDSLPVSDFIKNYNGIENTAIVLRKGKLKNKKEYLLNVPSNYNLSNKKLYLGELIRIID</sequence>
<dbReference type="OrthoDB" id="1261291at2"/>
<organism evidence="1 2">
    <name type="scientific">Chryseobacterium lathyri</name>
    <dbReference type="NCBI Taxonomy" id="395933"/>
    <lineage>
        <taxon>Bacteria</taxon>
        <taxon>Pseudomonadati</taxon>
        <taxon>Bacteroidota</taxon>
        <taxon>Flavobacteriia</taxon>
        <taxon>Flavobacteriales</taxon>
        <taxon>Weeksellaceae</taxon>
        <taxon>Chryseobacterium group</taxon>
        <taxon>Chryseobacterium</taxon>
    </lineage>
</organism>